<accession>B4RGG2</accession>
<dbReference type="SMART" id="SM00530">
    <property type="entry name" value="HTH_XRE"/>
    <property type="match status" value="1"/>
</dbReference>
<dbReference type="HOGENOM" id="CLU_066192_30_0_5"/>
<dbReference type="InterPro" id="IPR010982">
    <property type="entry name" value="Lambda_DNA-bd_dom_sf"/>
</dbReference>
<dbReference type="SUPFAM" id="SSF47413">
    <property type="entry name" value="lambda repressor-like DNA-binding domains"/>
    <property type="match status" value="1"/>
</dbReference>
<dbReference type="Pfam" id="PF01381">
    <property type="entry name" value="HTH_3"/>
    <property type="match status" value="1"/>
</dbReference>
<dbReference type="CDD" id="cd00093">
    <property type="entry name" value="HTH_XRE"/>
    <property type="match status" value="1"/>
</dbReference>
<evidence type="ECO:0000259" key="1">
    <source>
        <dbReference type="PROSITE" id="PS50943"/>
    </source>
</evidence>
<dbReference type="PROSITE" id="PS50943">
    <property type="entry name" value="HTH_CROC1"/>
    <property type="match status" value="1"/>
</dbReference>
<dbReference type="GO" id="GO:0003677">
    <property type="term" value="F:DNA binding"/>
    <property type="evidence" value="ECO:0007669"/>
    <property type="project" value="InterPro"/>
</dbReference>
<dbReference type="AlphaFoldDB" id="B4RGG2"/>
<dbReference type="KEGG" id="pzu:PHZ_c2459"/>
<name>B4RGG2_PHEZH</name>
<evidence type="ECO:0000313" key="3">
    <source>
        <dbReference type="Proteomes" id="UP000001868"/>
    </source>
</evidence>
<reference evidence="2 3" key="1">
    <citation type="journal article" date="2008" name="BMC Genomics">
        <title>Complete genome of Phenylobacterium zucineum - a novel facultative intracellular bacterium isolated from human erythroleukemia cell line K562.</title>
        <authorList>
            <person name="Luo Y."/>
            <person name="Xu X."/>
            <person name="Ding Z."/>
            <person name="Liu Z."/>
            <person name="Zhang B."/>
            <person name="Yan Z."/>
            <person name="Sun J."/>
            <person name="Hu S."/>
            <person name="Hu X."/>
        </authorList>
    </citation>
    <scope>NUCLEOTIDE SEQUENCE [LARGE SCALE GENOMIC DNA]</scope>
    <source>
        <strain evidence="2 3">HLK1</strain>
    </source>
</reference>
<feature type="domain" description="HTH cro/C1-type" evidence="1">
    <location>
        <begin position="13"/>
        <end position="67"/>
    </location>
</feature>
<keyword evidence="3" id="KW-1185">Reference proteome</keyword>
<proteinExistence type="predicted"/>
<dbReference type="Proteomes" id="UP000001868">
    <property type="component" value="Chromosome"/>
</dbReference>
<protein>
    <submittedName>
        <fullName evidence="2">Predicted transcriptional regulator</fullName>
    </submittedName>
</protein>
<sequence length="93" mass="10378">MFSSEYGVVREVLIEARRQAGLSQRALAARLEKTGSHVAMIERGQRRVDLLEFCRMADCMGLPAEVLVRRIEERLRRQAQAASADAGSFARAS</sequence>
<evidence type="ECO:0000313" key="2">
    <source>
        <dbReference type="EMBL" id="ACG78868.1"/>
    </source>
</evidence>
<dbReference type="InterPro" id="IPR001387">
    <property type="entry name" value="Cro/C1-type_HTH"/>
</dbReference>
<organism evidence="2 3">
    <name type="scientific">Phenylobacterium zucineum (strain HLK1)</name>
    <dbReference type="NCBI Taxonomy" id="450851"/>
    <lineage>
        <taxon>Bacteria</taxon>
        <taxon>Pseudomonadati</taxon>
        <taxon>Pseudomonadota</taxon>
        <taxon>Alphaproteobacteria</taxon>
        <taxon>Caulobacterales</taxon>
        <taxon>Caulobacteraceae</taxon>
        <taxon>Phenylobacterium</taxon>
    </lineage>
</organism>
<dbReference type="EMBL" id="CP000747">
    <property type="protein sequence ID" value="ACG78868.1"/>
    <property type="molecule type" value="Genomic_DNA"/>
</dbReference>
<gene>
    <name evidence="2" type="ordered locus">PHZ_c2459</name>
</gene>
<dbReference type="Gene3D" id="1.10.260.40">
    <property type="entry name" value="lambda repressor-like DNA-binding domains"/>
    <property type="match status" value="1"/>
</dbReference>
<dbReference type="eggNOG" id="COG1396">
    <property type="taxonomic scope" value="Bacteria"/>
</dbReference>